<protein>
    <submittedName>
        <fullName evidence="4">Uncharacterized protein</fullName>
    </submittedName>
</protein>
<dbReference type="AlphaFoldDB" id="A0A7J0DJG1"/>
<dbReference type="OrthoDB" id="1937547at2759"/>
<reference evidence="5" key="1">
    <citation type="submission" date="2019-07" db="EMBL/GenBank/DDBJ databases">
        <title>De Novo Assembly of kiwifruit Actinidia rufa.</title>
        <authorList>
            <person name="Sugita-Konishi S."/>
            <person name="Sato K."/>
            <person name="Mori E."/>
            <person name="Abe Y."/>
            <person name="Kisaki G."/>
            <person name="Hamano K."/>
            <person name="Suezawa K."/>
            <person name="Otani M."/>
            <person name="Fukuda T."/>
            <person name="Manabe T."/>
            <person name="Gomi K."/>
            <person name="Tabuchi M."/>
            <person name="Akimitsu K."/>
            <person name="Kataoka I."/>
        </authorList>
    </citation>
    <scope>NUCLEOTIDE SEQUENCE [LARGE SCALE GENOMIC DNA]</scope>
    <source>
        <strain evidence="5">cv. Fuchu</strain>
    </source>
</reference>
<comment type="similarity">
    <text evidence="2">Belongs to the AP2/ERF transcription factor family. ERF subfamily.</text>
</comment>
<dbReference type="EMBL" id="BJWL01000255">
    <property type="protein sequence ID" value="GFS36532.1"/>
    <property type="molecule type" value="Genomic_DNA"/>
</dbReference>
<accession>A0A7J0DJG1</accession>
<keyword evidence="5" id="KW-1185">Reference proteome</keyword>
<organism evidence="4 5">
    <name type="scientific">Actinidia rufa</name>
    <dbReference type="NCBI Taxonomy" id="165716"/>
    <lineage>
        <taxon>Eukaryota</taxon>
        <taxon>Viridiplantae</taxon>
        <taxon>Streptophyta</taxon>
        <taxon>Embryophyta</taxon>
        <taxon>Tracheophyta</taxon>
        <taxon>Spermatophyta</taxon>
        <taxon>Magnoliopsida</taxon>
        <taxon>eudicotyledons</taxon>
        <taxon>Gunneridae</taxon>
        <taxon>Pentapetalae</taxon>
        <taxon>asterids</taxon>
        <taxon>Ericales</taxon>
        <taxon>Actinidiaceae</taxon>
        <taxon>Actinidia</taxon>
    </lineage>
</organism>
<gene>
    <name evidence="4" type="ORF">Acr_00g0046510</name>
</gene>
<proteinExistence type="inferred from homology"/>
<evidence type="ECO:0000256" key="3">
    <source>
        <dbReference type="SAM" id="MobiDB-lite"/>
    </source>
</evidence>
<dbReference type="PANTHER" id="PTHR31729:SF0">
    <property type="entry name" value="ETHYLENE-RESPONSIVE TRANSCRIPTION FACTOR RAP2-10"/>
    <property type="match status" value="1"/>
</dbReference>
<keyword evidence="1" id="KW-0936">Ethylene signaling pathway</keyword>
<comment type="caution">
    <text evidence="4">The sequence shown here is derived from an EMBL/GenBank/DDBJ whole genome shotgun (WGS) entry which is preliminary data.</text>
</comment>
<name>A0A7J0DJG1_9ERIC</name>
<sequence>MQTYNAAVFYLRSLLAQLNFPEFITEEDVLRVGSIGTDMSAASIRRKATEVGERVDALETMHNHGPVESNSGWAASAQTCLQPRSGGRPPRSARGLMRSRPCTTTGQWSQILAGHR</sequence>
<evidence type="ECO:0000313" key="4">
    <source>
        <dbReference type="EMBL" id="GFS36532.1"/>
    </source>
</evidence>
<dbReference type="Proteomes" id="UP000585474">
    <property type="component" value="Unassembled WGS sequence"/>
</dbReference>
<feature type="region of interest" description="Disordered" evidence="3">
    <location>
        <begin position="65"/>
        <end position="104"/>
    </location>
</feature>
<evidence type="ECO:0000313" key="5">
    <source>
        <dbReference type="Proteomes" id="UP000585474"/>
    </source>
</evidence>
<evidence type="ECO:0000256" key="2">
    <source>
        <dbReference type="ARBA" id="ARBA00024343"/>
    </source>
</evidence>
<feature type="compositionally biased region" description="Low complexity" evidence="3">
    <location>
        <begin position="83"/>
        <end position="95"/>
    </location>
</feature>
<dbReference type="PANTHER" id="PTHR31729">
    <property type="entry name" value="ETHYLENE-RESPONSIVE TRANSCRIPTION FACTOR RAP2-1-RELATED"/>
    <property type="match status" value="1"/>
</dbReference>
<feature type="compositionally biased region" description="Polar residues" evidence="3">
    <location>
        <begin position="68"/>
        <end position="82"/>
    </location>
</feature>
<evidence type="ECO:0000256" key="1">
    <source>
        <dbReference type="ARBA" id="ARBA00022745"/>
    </source>
</evidence>
<dbReference type="GO" id="GO:0009873">
    <property type="term" value="P:ethylene-activated signaling pathway"/>
    <property type="evidence" value="ECO:0007669"/>
    <property type="project" value="UniProtKB-KW"/>
</dbReference>